<evidence type="ECO:0000313" key="6">
    <source>
        <dbReference type="Proteomes" id="UP000749311"/>
    </source>
</evidence>
<keyword evidence="4" id="KW-0119">Carbohydrate metabolism</keyword>
<evidence type="ECO:0000313" key="5">
    <source>
        <dbReference type="EMBL" id="NIH57910.1"/>
    </source>
</evidence>
<evidence type="ECO:0000256" key="4">
    <source>
        <dbReference type="PIRNR" id="PIRNR038994"/>
    </source>
</evidence>
<reference evidence="5 6" key="1">
    <citation type="submission" date="2020-02" db="EMBL/GenBank/DDBJ databases">
        <title>Sequencing the genomes of 1000 actinobacteria strains.</title>
        <authorList>
            <person name="Klenk H.-P."/>
        </authorList>
    </citation>
    <scope>NUCLEOTIDE SEQUENCE [LARGE SCALE GENOMIC DNA]</scope>
    <source>
        <strain evidence="5 6">DSM 19609</strain>
    </source>
</reference>
<dbReference type="GO" id="GO:0008448">
    <property type="term" value="F:N-acetylglucosamine-6-phosphate deacetylase activity"/>
    <property type="evidence" value="ECO:0007669"/>
    <property type="project" value="UniProtKB-EC"/>
</dbReference>
<accession>A0ABX0SIV6</accession>
<dbReference type="Gene3D" id="3.20.20.140">
    <property type="entry name" value="Metal-dependent hydrolases"/>
    <property type="match status" value="1"/>
</dbReference>
<evidence type="ECO:0000256" key="1">
    <source>
        <dbReference type="ARBA" id="ARBA00010716"/>
    </source>
</evidence>
<dbReference type="EC" id="3.5.1.25" evidence="5"/>
<proteinExistence type="inferred from homology"/>
<dbReference type="InterPro" id="IPR032466">
    <property type="entry name" value="Metal_Hydrolase"/>
</dbReference>
<comment type="similarity">
    <text evidence="1 4">Belongs to the metallo-dependent hydrolases superfamily. NagA family.</text>
</comment>
<dbReference type="PANTHER" id="PTHR11113:SF14">
    <property type="entry name" value="N-ACETYLGLUCOSAMINE-6-PHOSPHATE DEACETYLASE"/>
    <property type="match status" value="1"/>
</dbReference>
<evidence type="ECO:0000256" key="2">
    <source>
        <dbReference type="ARBA" id="ARBA00022723"/>
    </source>
</evidence>
<sequence>MRLLTGRDPSTGELTRAHWDADGVIVQIERLGTGGGEPWLAPGLIDLQVNGYRGHDVNAADVDAGTIASITSDLAATGVTSWVPTIITNSEDAILRALTAVATARRVDAVVAAAIPFAHVEGPFVSDQDGPRGVQDPAFIRPVDAAEVERWTKAGPVGYVTVSPHWPGSPEQIRAITALGVAVSIGHTHATTEQIRAAVDAGATLSTHLGNGIAATLPRHPNAIWTQLADDRLTCGLVGDGHHLPAETLTAMVRAKGPGRAFLVSDATELAGQAPGRYRTSVGGDVELSESGRLSYVGTELLAGAATDLAFNFGFVLGHTPLSMRACCELACATPGRIVQRLGGRRCGELVTGSLADLVLLDDRGRVLQVVQSGRVL</sequence>
<name>A0ABX0SIV6_9ACTN</name>
<keyword evidence="6" id="KW-1185">Reference proteome</keyword>
<organism evidence="5 6">
    <name type="scientific">Brooklawnia cerclae</name>
    <dbReference type="NCBI Taxonomy" id="349934"/>
    <lineage>
        <taxon>Bacteria</taxon>
        <taxon>Bacillati</taxon>
        <taxon>Actinomycetota</taxon>
        <taxon>Actinomycetes</taxon>
        <taxon>Propionibacteriales</taxon>
        <taxon>Propionibacteriaceae</taxon>
        <taxon>Brooklawnia</taxon>
    </lineage>
</organism>
<dbReference type="PIRSF" id="PIRSF038994">
    <property type="entry name" value="NagA"/>
    <property type="match status" value="1"/>
</dbReference>
<gene>
    <name evidence="5" type="ORF">FB473_002555</name>
</gene>
<dbReference type="SUPFAM" id="SSF51556">
    <property type="entry name" value="Metallo-dependent hydrolases"/>
    <property type="match status" value="1"/>
</dbReference>
<evidence type="ECO:0000256" key="3">
    <source>
        <dbReference type="ARBA" id="ARBA00022801"/>
    </source>
</evidence>
<dbReference type="RefSeq" id="WP_167168396.1">
    <property type="nucleotide sequence ID" value="NZ_BAAAOO010000007.1"/>
</dbReference>
<keyword evidence="3 4" id="KW-0378">Hydrolase</keyword>
<protein>
    <submittedName>
        <fullName evidence="5">N-acetylglucosamine-6-phosphate deacetylase</fullName>
        <ecNumber evidence="5">3.5.1.25</ecNumber>
    </submittedName>
</protein>
<dbReference type="EMBL" id="JAAMOZ010000001">
    <property type="protein sequence ID" value="NIH57910.1"/>
    <property type="molecule type" value="Genomic_DNA"/>
</dbReference>
<dbReference type="Proteomes" id="UP000749311">
    <property type="component" value="Unassembled WGS sequence"/>
</dbReference>
<keyword evidence="2" id="KW-0479">Metal-binding</keyword>
<comment type="caution">
    <text evidence="5">The sequence shown here is derived from an EMBL/GenBank/DDBJ whole genome shotgun (WGS) entry which is preliminary data.</text>
</comment>
<dbReference type="InterPro" id="IPR003764">
    <property type="entry name" value="GlcNAc_6-P_deAcase"/>
</dbReference>
<dbReference type="PANTHER" id="PTHR11113">
    <property type="entry name" value="N-ACETYLGLUCOSAMINE-6-PHOSPHATE DEACETYLASE"/>
    <property type="match status" value="1"/>
</dbReference>